<evidence type="ECO:0000256" key="5">
    <source>
        <dbReference type="ARBA" id="ARBA00023002"/>
    </source>
</evidence>
<dbReference type="Gene3D" id="1.10.540.10">
    <property type="entry name" value="Acyl-CoA dehydrogenase/oxidase, N-terminal domain"/>
    <property type="match status" value="1"/>
</dbReference>
<dbReference type="InterPro" id="IPR006091">
    <property type="entry name" value="Acyl-CoA_Oxase/DH_mid-dom"/>
</dbReference>
<evidence type="ECO:0000256" key="3">
    <source>
        <dbReference type="ARBA" id="ARBA00022630"/>
    </source>
</evidence>
<evidence type="ECO:0000259" key="9">
    <source>
        <dbReference type="Pfam" id="PF02770"/>
    </source>
</evidence>
<dbReference type="InterPro" id="IPR046373">
    <property type="entry name" value="Acyl-CoA_Oxase/DH_mid-dom_sf"/>
</dbReference>
<keyword evidence="3 7" id="KW-0285">Flavoprotein</keyword>
<dbReference type="InterPro" id="IPR052161">
    <property type="entry name" value="Mycobact_Acyl-CoA_DH"/>
</dbReference>
<feature type="domain" description="Acyl-CoA dehydrogenase/oxidase C-terminal" evidence="8">
    <location>
        <begin position="260"/>
        <end position="412"/>
    </location>
</feature>
<dbReference type="GO" id="GO:0016627">
    <property type="term" value="F:oxidoreductase activity, acting on the CH-CH group of donors"/>
    <property type="evidence" value="ECO:0007669"/>
    <property type="project" value="InterPro"/>
</dbReference>
<evidence type="ECO:0000256" key="1">
    <source>
        <dbReference type="ARBA" id="ARBA00001974"/>
    </source>
</evidence>
<dbReference type="Pfam" id="PF02770">
    <property type="entry name" value="Acyl-CoA_dh_M"/>
    <property type="match status" value="1"/>
</dbReference>
<comment type="catalytic activity">
    <reaction evidence="6">
        <text>a 2,3-saturated acyl-CoA + A = a 2,3-dehydroacyl-CoA + AH2</text>
        <dbReference type="Rhea" id="RHEA:48608"/>
        <dbReference type="ChEBI" id="CHEBI:13193"/>
        <dbReference type="ChEBI" id="CHEBI:17499"/>
        <dbReference type="ChEBI" id="CHEBI:60015"/>
        <dbReference type="ChEBI" id="CHEBI:65111"/>
    </reaction>
</comment>
<keyword evidence="5 7" id="KW-0560">Oxidoreductase</keyword>
<sequence length="420" mass="46386">MWSSLLLIANCLSDYAEVTLSTAVAERRRDYVADVALYRQDFRRYLAGLDWADDWREAFFSSTEDGLAHDARVMALLHDVGWNRFGWPEQAGGLGGNEIHRAVYYEELGNAMLPIPAQQWSLEVLGPAVLKFAPQLAEQHLPAYLSGSEWWAQGFSEPESGSDLASLRTRAVADGSGKYVISGQKIWTSQGPTATRLLVLARTGAPESRHRGLTMFMVDADSPGVTVRPIALASGRRELAEVFFDDVRVPRERLIGDVDGGWAVTMHLMQFERGMYGYAVLNKVLTELGRLRADMATRGASASARERFARVYIDVVAAQARTATTVRALARGDTVGPASSVDKLLFSKAEKAVNDLILDVQREWLIAGTREGQVSPSRDELDTARAEWWYSRAATIMGGTAEIQRGIIADHILGLPKEKR</sequence>
<dbReference type="PANTHER" id="PTHR43292:SF3">
    <property type="entry name" value="ACYL-COA DEHYDROGENASE FADE29"/>
    <property type="match status" value="1"/>
</dbReference>
<evidence type="ECO:0000256" key="7">
    <source>
        <dbReference type="RuleBase" id="RU362125"/>
    </source>
</evidence>
<dbReference type="InterPro" id="IPR037069">
    <property type="entry name" value="AcylCoA_DH/ox_N_sf"/>
</dbReference>
<evidence type="ECO:0000259" key="8">
    <source>
        <dbReference type="Pfam" id="PF00441"/>
    </source>
</evidence>
<protein>
    <submittedName>
        <fullName evidence="10">Acyl-CoA dehydrogenase</fullName>
    </submittedName>
</protein>
<evidence type="ECO:0000313" key="10">
    <source>
        <dbReference type="EMBL" id="BBU21048.1"/>
    </source>
</evidence>
<dbReference type="Proteomes" id="UP000464624">
    <property type="component" value="Chromosome"/>
</dbReference>
<reference evidence="10 11" key="1">
    <citation type="submission" date="2019-12" db="EMBL/GenBank/DDBJ databases">
        <title>Complete genome sequence of Mycolicibacterium xenopi str. JCM15661T.</title>
        <authorList>
            <person name="Yoshida M."/>
            <person name="Fukano H."/>
            <person name="Asakura T."/>
            <person name="Hoshino Y."/>
        </authorList>
    </citation>
    <scope>NUCLEOTIDE SEQUENCE [LARGE SCALE GENOMIC DNA]</scope>
    <source>
        <strain evidence="10 11">JCM 15661T</strain>
    </source>
</reference>
<name>A0AAD1GXK0_MYCXE</name>
<comment type="cofactor">
    <cofactor evidence="1 7">
        <name>FAD</name>
        <dbReference type="ChEBI" id="CHEBI:57692"/>
    </cofactor>
</comment>
<keyword evidence="4 7" id="KW-0274">FAD</keyword>
<dbReference type="FunFam" id="2.40.110.10:FF:000002">
    <property type="entry name" value="Acyl-CoA dehydrogenase fadE12"/>
    <property type="match status" value="1"/>
</dbReference>
<proteinExistence type="inferred from homology"/>
<dbReference type="InterPro" id="IPR009075">
    <property type="entry name" value="AcylCo_DH/oxidase_C"/>
</dbReference>
<organism evidence="10 11">
    <name type="scientific">Mycobacterium xenopi</name>
    <dbReference type="NCBI Taxonomy" id="1789"/>
    <lineage>
        <taxon>Bacteria</taxon>
        <taxon>Bacillati</taxon>
        <taxon>Actinomycetota</taxon>
        <taxon>Actinomycetes</taxon>
        <taxon>Mycobacteriales</taxon>
        <taxon>Mycobacteriaceae</taxon>
        <taxon>Mycobacterium</taxon>
    </lineage>
</organism>
<dbReference type="KEGG" id="mxe:MYXE_08370"/>
<dbReference type="SUPFAM" id="SSF47203">
    <property type="entry name" value="Acyl-CoA dehydrogenase C-terminal domain-like"/>
    <property type="match status" value="1"/>
</dbReference>
<dbReference type="SUPFAM" id="SSF56645">
    <property type="entry name" value="Acyl-CoA dehydrogenase NM domain-like"/>
    <property type="match status" value="1"/>
</dbReference>
<evidence type="ECO:0000256" key="4">
    <source>
        <dbReference type="ARBA" id="ARBA00022827"/>
    </source>
</evidence>
<dbReference type="InterPro" id="IPR036250">
    <property type="entry name" value="AcylCo_DH-like_C"/>
</dbReference>
<evidence type="ECO:0000313" key="11">
    <source>
        <dbReference type="Proteomes" id="UP000464624"/>
    </source>
</evidence>
<evidence type="ECO:0000256" key="2">
    <source>
        <dbReference type="ARBA" id="ARBA00009347"/>
    </source>
</evidence>
<dbReference type="EMBL" id="AP022314">
    <property type="protein sequence ID" value="BBU21048.1"/>
    <property type="molecule type" value="Genomic_DNA"/>
</dbReference>
<dbReference type="GO" id="GO:0050660">
    <property type="term" value="F:flavin adenine dinucleotide binding"/>
    <property type="evidence" value="ECO:0007669"/>
    <property type="project" value="InterPro"/>
</dbReference>
<dbReference type="Pfam" id="PF00441">
    <property type="entry name" value="Acyl-CoA_dh_1"/>
    <property type="match status" value="1"/>
</dbReference>
<dbReference type="Gene3D" id="2.40.110.10">
    <property type="entry name" value="Butyryl-CoA Dehydrogenase, subunit A, domain 2"/>
    <property type="match status" value="1"/>
</dbReference>
<dbReference type="AlphaFoldDB" id="A0AAD1GXK0"/>
<dbReference type="PANTHER" id="PTHR43292">
    <property type="entry name" value="ACYL-COA DEHYDROGENASE"/>
    <property type="match status" value="1"/>
</dbReference>
<gene>
    <name evidence="10" type="ORF">MYXE_08370</name>
</gene>
<feature type="domain" description="Acyl-CoA oxidase/dehydrogenase middle" evidence="9">
    <location>
        <begin position="152"/>
        <end position="247"/>
    </location>
</feature>
<comment type="similarity">
    <text evidence="2 7">Belongs to the acyl-CoA dehydrogenase family.</text>
</comment>
<evidence type="ECO:0000256" key="6">
    <source>
        <dbReference type="ARBA" id="ARBA00052546"/>
    </source>
</evidence>
<dbReference type="InterPro" id="IPR009100">
    <property type="entry name" value="AcylCoA_DH/oxidase_NM_dom_sf"/>
</dbReference>
<accession>A0AAD1GXK0</accession>
<dbReference type="Gene3D" id="1.20.140.10">
    <property type="entry name" value="Butyryl-CoA Dehydrogenase, subunit A, domain 3"/>
    <property type="match status" value="1"/>
</dbReference>
<dbReference type="GO" id="GO:0005886">
    <property type="term" value="C:plasma membrane"/>
    <property type="evidence" value="ECO:0007669"/>
    <property type="project" value="TreeGrafter"/>
</dbReference>